<evidence type="ECO:0000313" key="13">
    <source>
        <dbReference type="Proteomes" id="UP000572325"/>
    </source>
</evidence>
<dbReference type="InterPro" id="IPR036116">
    <property type="entry name" value="FN3_sf"/>
</dbReference>
<keyword evidence="13" id="KW-1185">Reference proteome</keyword>
<keyword evidence="6" id="KW-0675">Receptor</keyword>
<evidence type="ECO:0000256" key="1">
    <source>
        <dbReference type="ARBA" id="ARBA00004479"/>
    </source>
</evidence>
<dbReference type="CDD" id="cd00063">
    <property type="entry name" value="FN3"/>
    <property type="match status" value="2"/>
</dbReference>
<proteinExistence type="predicted"/>
<keyword evidence="3 10" id="KW-0732">Signal</keyword>
<dbReference type="PANTHER" id="PTHR23037:SF31">
    <property type="entry name" value="THROMBOPOIETIN RECEPTOR"/>
    <property type="match status" value="1"/>
</dbReference>
<comment type="caution">
    <text evidence="12">The sequence shown here is derived from an EMBL/GenBank/DDBJ whole genome shotgun (WGS) entry which is preliminary data.</text>
</comment>
<dbReference type="Gene3D" id="2.60.40.10">
    <property type="entry name" value="Immunoglobulins"/>
    <property type="match status" value="4"/>
</dbReference>
<dbReference type="AlphaFoldDB" id="A0A7K9RK01"/>
<dbReference type="SUPFAM" id="SSF49265">
    <property type="entry name" value="Fibronectin type III"/>
    <property type="match status" value="4"/>
</dbReference>
<keyword evidence="7" id="KW-0325">Glycoprotein</keyword>
<feature type="region of interest" description="Disordered" evidence="8">
    <location>
        <begin position="187"/>
        <end position="219"/>
    </location>
</feature>
<dbReference type="PANTHER" id="PTHR23037">
    <property type="entry name" value="CYTOKINE RECEPTOR"/>
    <property type="match status" value="1"/>
</dbReference>
<evidence type="ECO:0000256" key="6">
    <source>
        <dbReference type="ARBA" id="ARBA00023170"/>
    </source>
</evidence>
<evidence type="ECO:0000256" key="4">
    <source>
        <dbReference type="ARBA" id="ARBA00022989"/>
    </source>
</evidence>
<feature type="non-terminal residue" evidence="12">
    <location>
        <position position="1"/>
    </location>
</feature>
<keyword evidence="2 9" id="KW-0812">Transmembrane</keyword>
<evidence type="ECO:0000256" key="9">
    <source>
        <dbReference type="SAM" id="Phobius"/>
    </source>
</evidence>
<evidence type="ECO:0000256" key="5">
    <source>
        <dbReference type="ARBA" id="ARBA00023136"/>
    </source>
</evidence>
<dbReference type="SMART" id="SM00060">
    <property type="entry name" value="FN3"/>
    <property type="match status" value="2"/>
</dbReference>
<gene>
    <name evidence="12" type="primary">Mpl</name>
    <name evidence="12" type="ORF">STEDEN_R09101</name>
</gene>
<accession>A0A7K9RK01</accession>
<dbReference type="InterPro" id="IPR015152">
    <property type="entry name" value="Growth/epo_recpt_lig-bind"/>
</dbReference>
<keyword evidence="4 9" id="KW-1133">Transmembrane helix</keyword>
<dbReference type="InterPro" id="IPR013783">
    <property type="entry name" value="Ig-like_fold"/>
</dbReference>
<dbReference type="GO" id="GO:0009897">
    <property type="term" value="C:external side of plasma membrane"/>
    <property type="evidence" value="ECO:0007669"/>
    <property type="project" value="TreeGrafter"/>
</dbReference>
<feature type="transmembrane region" description="Helical" evidence="9">
    <location>
        <begin position="509"/>
        <end position="530"/>
    </location>
</feature>
<dbReference type="InterPro" id="IPR003961">
    <property type="entry name" value="FN3_dom"/>
</dbReference>
<keyword evidence="5 9" id="KW-0472">Membrane</keyword>
<evidence type="ECO:0000256" key="7">
    <source>
        <dbReference type="ARBA" id="ARBA00023180"/>
    </source>
</evidence>
<sequence>TGCRMAACPCQGWQLSLLPAILLSLCSSPSAPEPVTSQDAALLAGVSEDILCFSRSFEDLTCFWDEEETTTEMCHFYYWDVPTACVVSTWHHGAGRKRHVCVFPSQDVRLFTQLHLLILDATTNHTKYWRELSVDAVGLIAPPVNITACWAGAVGQLYVSWQPPLADFLNFFLYEVQCCPASSPPMPCSTTLNPSGQHPGDPSMQSAVSPHTPRAAAASPGVGQRLVQANTWVVLQDLQPGVRYHIQVRSKPDGTSMDGVWGPWSQAVAAETPHSSGDIGLCCSTPDLRHVHCEWSWDPAEPHSSHQLFYQPPPSGPGTREDAWEQCEEVSRGAQSTHACTFQPKAGSAISVLVNVTRTHMLPTLSYFKEPFWLHQAVLTDAPQLVQAAVSQGRLSLQWLPPLELLAEQLEYQVRYAVENSHDWKVLQVPRAVRKEVLDLRPGTRYHAQVRAQPSGPRYRGSWSAWSRPVVVDAVADVGKGQGGAGGCGQRSHTADRRRRRFQRSSSDAGWLIPSVMVVPLLFSAVLLGLRCTFPS</sequence>
<feature type="non-terminal residue" evidence="12">
    <location>
        <position position="536"/>
    </location>
</feature>
<feature type="signal peptide" evidence="10">
    <location>
        <begin position="1"/>
        <end position="32"/>
    </location>
</feature>
<comment type="subcellular location">
    <subcellularLocation>
        <location evidence="1">Membrane</location>
        <topology evidence="1">Single-pass type I membrane protein</topology>
    </subcellularLocation>
</comment>
<evidence type="ECO:0000256" key="2">
    <source>
        <dbReference type="ARBA" id="ARBA00022692"/>
    </source>
</evidence>
<feature type="chain" id="PRO_5029560440" evidence="10">
    <location>
        <begin position="33"/>
        <end position="536"/>
    </location>
</feature>
<organism evidence="12 13">
    <name type="scientific">Sterrhoptilus dennistouni</name>
    <dbReference type="NCBI Taxonomy" id="2585820"/>
    <lineage>
        <taxon>Eukaryota</taxon>
        <taxon>Metazoa</taxon>
        <taxon>Chordata</taxon>
        <taxon>Craniata</taxon>
        <taxon>Vertebrata</taxon>
        <taxon>Euteleostomi</taxon>
        <taxon>Archelosauria</taxon>
        <taxon>Archosauria</taxon>
        <taxon>Dinosauria</taxon>
        <taxon>Saurischia</taxon>
        <taxon>Theropoda</taxon>
        <taxon>Coelurosauria</taxon>
        <taxon>Aves</taxon>
        <taxon>Neognathae</taxon>
        <taxon>Neoaves</taxon>
        <taxon>Telluraves</taxon>
        <taxon>Australaves</taxon>
        <taxon>Passeriformes</taxon>
        <taxon>Sylvioidea</taxon>
        <taxon>Zosteropidae</taxon>
        <taxon>Sterrhoptilus</taxon>
    </lineage>
</organism>
<feature type="region of interest" description="Disordered" evidence="8">
    <location>
        <begin position="481"/>
        <end position="502"/>
    </location>
</feature>
<dbReference type="GO" id="GO:0004896">
    <property type="term" value="F:cytokine receptor activity"/>
    <property type="evidence" value="ECO:0007669"/>
    <property type="project" value="TreeGrafter"/>
</dbReference>
<dbReference type="Proteomes" id="UP000572325">
    <property type="component" value="Unassembled WGS sequence"/>
</dbReference>
<dbReference type="PROSITE" id="PS50853">
    <property type="entry name" value="FN3"/>
    <property type="match status" value="1"/>
</dbReference>
<feature type="domain" description="Fibronectin type-III" evidence="11">
    <location>
        <begin position="382"/>
        <end position="475"/>
    </location>
</feature>
<evidence type="ECO:0000256" key="3">
    <source>
        <dbReference type="ARBA" id="ARBA00022729"/>
    </source>
</evidence>
<evidence type="ECO:0000256" key="10">
    <source>
        <dbReference type="SAM" id="SignalP"/>
    </source>
</evidence>
<protein>
    <submittedName>
        <fullName evidence="12">TPOR protein</fullName>
    </submittedName>
</protein>
<evidence type="ECO:0000313" key="12">
    <source>
        <dbReference type="EMBL" id="NXI23421.1"/>
    </source>
</evidence>
<reference evidence="12 13" key="1">
    <citation type="submission" date="2019-09" db="EMBL/GenBank/DDBJ databases">
        <title>Bird 10,000 Genomes (B10K) Project - Family phase.</title>
        <authorList>
            <person name="Zhang G."/>
        </authorList>
    </citation>
    <scope>NUCLEOTIDE SEQUENCE [LARGE SCALE GENOMIC DNA]</scope>
    <source>
        <strain evidence="12">B10K-DU-001-27</strain>
        <tissue evidence="12">Muscle</tissue>
    </source>
</reference>
<dbReference type="EMBL" id="VWZU01003762">
    <property type="protein sequence ID" value="NXI23421.1"/>
    <property type="molecule type" value="Genomic_DNA"/>
</dbReference>
<dbReference type="Pfam" id="PF09067">
    <property type="entry name" value="EpoR_lig-bind"/>
    <property type="match status" value="1"/>
</dbReference>
<evidence type="ECO:0000259" key="11">
    <source>
        <dbReference type="PROSITE" id="PS50853"/>
    </source>
</evidence>
<name>A0A7K9RK01_9PASS</name>
<dbReference type="Pfam" id="PF00041">
    <property type="entry name" value="fn3"/>
    <property type="match status" value="1"/>
</dbReference>
<evidence type="ECO:0000256" key="8">
    <source>
        <dbReference type="SAM" id="MobiDB-lite"/>
    </source>
</evidence>